<evidence type="ECO:0000313" key="6">
    <source>
        <dbReference type="Proteomes" id="UP001189429"/>
    </source>
</evidence>
<evidence type="ECO:0000256" key="1">
    <source>
        <dbReference type="PROSITE-ProRule" id="PRU00103"/>
    </source>
</evidence>
<protein>
    <recommendedName>
        <fullName evidence="7">HEAT repeat-containing protein 1</fullName>
    </recommendedName>
</protein>
<gene>
    <name evidence="5" type="ORF">PCOR1329_LOCUS82329</name>
</gene>
<accession>A0ABN9Y5M3</accession>
<name>A0ABN9Y5M3_9DINO</name>
<dbReference type="InterPro" id="IPR011989">
    <property type="entry name" value="ARM-like"/>
</dbReference>
<dbReference type="Gene3D" id="1.25.10.10">
    <property type="entry name" value="Leucine-rich Repeat Variant"/>
    <property type="match status" value="2"/>
</dbReference>
<evidence type="ECO:0000256" key="4">
    <source>
        <dbReference type="SAM" id="SignalP"/>
    </source>
</evidence>
<feature type="region of interest" description="Disordered" evidence="3">
    <location>
        <begin position="236"/>
        <end position="259"/>
    </location>
</feature>
<organism evidence="5 6">
    <name type="scientific">Prorocentrum cordatum</name>
    <dbReference type="NCBI Taxonomy" id="2364126"/>
    <lineage>
        <taxon>Eukaryota</taxon>
        <taxon>Sar</taxon>
        <taxon>Alveolata</taxon>
        <taxon>Dinophyceae</taxon>
        <taxon>Prorocentrales</taxon>
        <taxon>Prorocentraceae</taxon>
        <taxon>Prorocentrum</taxon>
    </lineage>
</organism>
<evidence type="ECO:0008006" key="7">
    <source>
        <dbReference type="Google" id="ProtNLM"/>
    </source>
</evidence>
<dbReference type="InterPro" id="IPR021133">
    <property type="entry name" value="HEAT_type_2"/>
</dbReference>
<dbReference type="PANTHER" id="PTHR13366:SF0">
    <property type="entry name" value="HEAT REPEAT-CONTAINING PROTEIN 6"/>
    <property type="match status" value="1"/>
</dbReference>
<feature type="repeat" description="HEAT" evidence="1">
    <location>
        <begin position="601"/>
        <end position="639"/>
    </location>
</feature>
<comment type="caution">
    <text evidence="5">The sequence shown here is derived from an EMBL/GenBank/DDBJ whole genome shotgun (WGS) entry which is preliminary data.</text>
</comment>
<sequence length="844" mass="88014">MPCLALLAEVAPLALRAGAPTVAEAVMVSAHRVSCSLLGEQAASANTLRDSDKLLQSLGPVLREVKDHLEPSALQLLQLLQPCAVSGASYVVRERRAAGAAVAKPTGGYPLSETERSEAEASAGTPSRRRTGTGAVEDEYTVQQSLAAQCRTAALRNFAQLFRLFPKAFFGRWPLVLDFQSGEASRAGEDGAAPLPILLTICREDPWQKVRGAALGAVCSLLEAPAVRTWPVPLERGESSEAVSPRRGGARGRGRGASSFTPLAGQMATTLRQAHGVVLGLLGGRAAGDAQLALRACADLVACTPYPKLRPGLLTEMVRGVVPFLEVLSTSATPEGGQQPLTAALAALGAALKREDCATELQSCLFEVPDKVLPLAPLPKPSLSGAASWRSQQGAACRVPRPLAEELAAHAVRLVQLAQRRRRVSEADAPVALELASLAGRAAHFSPEVIPVTVQEKLQALVESLLALSSGPLRARACKLVEELLVLPKDGILQPGERVAVKLPMEWCATIAHRMMALPEDTAPHVRAATLTALPPLLWASGADGAGKAADAIADHALAAVRLGAGDVGAAVRTTAAQACGSLAGWWLMQPARPWERSADVLALLVRLLSDPAADVRSAAAAALANMAVATVQGAMGAHDALESGGTGSSGCPAANAAEGQWVEAIEGTLLLCQDSSDKARSSALRALGYIAEAVDLRGARPLQKQDSLLSRLAGGLAGAVGAPPPKCQWNACRSMGQVYQCSSFLGALESSPSSHATMLEALCRSVSSATNLKVRIQAAQALANLPPAPRLWPRGDADAVLTCLCEALASLDRPVGEQPVEERQRAQYASQLRAELLGLGEHW</sequence>
<evidence type="ECO:0000256" key="3">
    <source>
        <dbReference type="SAM" id="MobiDB-lite"/>
    </source>
</evidence>
<proteinExistence type="predicted"/>
<dbReference type="EMBL" id="CAUYUJ010021828">
    <property type="protein sequence ID" value="CAK0907249.1"/>
    <property type="molecule type" value="Genomic_DNA"/>
</dbReference>
<feature type="signal peptide" evidence="4">
    <location>
        <begin position="1"/>
        <end position="18"/>
    </location>
</feature>
<feature type="region of interest" description="Disordered" evidence="3">
    <location>
        <begin position="103"/>
        <end position="135"/>
    </location>
</feature>
<keyword evidence="4" id="KW-0732">Signal</keyword>
<feature type="repeat" description="ARM" evidence="2">
    <location>
        <begin position="600"/>
        <end position="628"/>
    </location>
</feature>
<dbReference type="Pfam" id="PF00514">
    <property type="entry name" value="Arm"/>
    <property type="match status" value="1"/>
</dbReference>
<feature type="chain" id="PRO_5047003522" description="HEAT repeat-containing protein 1" evidence="4">
    <location>
        <begin position="19"/>
        <end position="844"/>
    </location>
</feature>
<reference evidence="5" key="1">
    <citation type="submission" date="2023-10" db="EMBL/GenBank/DDBJ databases">
        <authorList>
            <person name="Chen Y."/>
            <person name="Shah S."/>
            <person name="Dougan E. K."/>
            <person name="Thang M."/>
            <person name="Chan C."/>
        </authorList>
    </citation>
    <scope>NUCLEOTIDE SEQUENCE [LARGE SCALE GENOMIC DNA]</scope>
</reference>
<dbReference type="PROSITE" id="PS50176">
    <property type="entry name" value="ARM_REPEAT"/>
    <property type="match status" value="1"/>
</dbReference>
<dbReference type="PANTHER" id="PTHR13366">
    <property type="entry name" value="MALARIA ANTIGEN-RELATED"/>
    <property type="match status" value="1"/>
</dbReference>
<dbReference type="SUPFAM" id="SSF48371">
    <property type="entry name" value="ARM repeat"/>
    <property type="match status" value="1"/>
</dbReference>
<evidence type="ECO:0000313" key="5">
    <source>
        <dbReference type="EMBL" id="CAK0907249.1"/>
    </source>
</evidence>
<dbReference type="Proteomes" id="UP001189429">
    <property type="component" value="Unassembled WGS sequence"/>
</dbReference>
<dbReference type="PROSITE" id="PS50077">
    <property type="entry name" value="HEAT_REPEAT"/>
    <property type="match status" value="1"/>
</dbReference>
<dbReference type="InterPro" id="IPR052107">
    <property type="entry name" value="HEAT6"/>
</dbReference>
<evidence type="ECO:0000256" key="2">
    <source>
        <dbReference type="PROSITE-ProRule" id="PRU00259"/>
    </source>
</evidence>
<dbReference type="InterPro" id="IPR000225">
    <property type="entry name" value="Armadillo"/>
</dbReference>
<dbReference type="InterPro" id="IPR016024">
    <property type="entry name" value="ARM-type_fold"/>
</dbReference>
<keyword evidence="6" id="KW-1185">Reference proteome</keyword>
<feature type="non-terminal residue" evidence="5">
    <location>
        <position position="844"/>
    </location>
</feature>